<dbReference type="Proteomes" id="UP000050852">
    <property type="component" value="Unassembled WGS sequence"/>
</dbReference>
<dbReference type="PANTHER" id="PTHR44688">
    <property type="entry name" value="DNA-BINDING TRANSCRIPTIONAL ACTIVATOR DEVR_DOSR"/>
    <property type="match status" value="1"/>
</dbReference>
<dbReference type="PANTHER" id="PTHR44688:SF16">
    <property type="entry name" value="DNA-BINDING TRANSCRIPTIONAL ACTIVATOR DEVR_DOSR"/>
    <property type="match status" value="1"/>
</dbReference>
<dbReference type="PATRIC" id="fig|1615673.3.peg.4294"/>
<keyword evidence="2" id="KW-0238">DNA-binding</keyword>
<organism evidence="5 6">
    <name type="scientific">Pseudomonas paralactis</name>
    <dbReference type="NCBI Taxonomy" id="1615673"/>
    <lineage>
        <taxon>Bacteria</taxon>
        <taxon>Pseudomonadati</taxon>
        <taxon>Pseudomonadota</taxon>
        <taxon>Gammaproteobacteria</taxon>
        <taxon>Pseudomonadales</taxon>
        <taxon>Pseudomonadaceae</taxon>
        <taxon>Pseudomonas</taxon>
    </lineage>
</organism>
<protein>
    <submittedName>
        <fullName evidence="5">LuxR family transcriptional regulator</fullName>
    </submittedName>
</protein>
<evidence type="ECO:0000256" key="1">
    <source>
        <dbReference type="ARBA" id="ARBA00023015"/>
    </source>
</evidence>
<dbReference type="CDD" id="cd06170">
    <property type="entry name" value="LuxR_C_like"/>
    <property type="match status" value="1"/>
</dbReference>
<dbReference type="GO" id="GO:0006355">
    <property type="term" value="P:regulation of DNA-templated transcription"/>
    <property type="evidence" value="ECO:0007669"/>
    <property type="project" value="InterPro"/>
</dbReference>
<dbReference type="InterPro" id="IPR036388">
    <property type="entry name" value="WH-like_DNA-bd_sf"/>
</dbReference>
<dbReference type="InterPro" id="IPR000792">
    <property type="entry name" value="Tscrpt_reg_LuxR_C"/>
</dbReference>
<dbReference type="AlphaFoldDB" id="A0A0R3AG24"/>
<evidence type="ECO:0000256" key="3">
    <source>
        <dbReference type="ARBA" id="ARBA00023163"/>
    </source>
</evidence>
<dbReference type="PRINTS" id="PR00038">
    <property type="entry name" value="HTHLUXR"/>
</dbReference>
<dbReference type="SUPFAM" id="SSF46894">
    <property type="entry name" value="C-terminal effector domain of the bipartite response regulators"/>
    <property type="match status" value="1"/>
</dbReference>
<dbReference type="SMART" id="SM00421">
    <property type="entry name" value="HTH_LUXR"/>
    <property type="match status" value="1"/>
</dbReference>
<keyword evidence="3" id="KW-0804">Transcription</keyword>
<reference evidence="5 6" key="1">
    <citation type="submission" date="2015-02" db="EMBL/GenBank/DDBJ databases">
        <title>Two Pseudomonas sp. nov., isolated from raw milk.</title>
        <authorList>
            <person name="Wenning M."/>
            <person name="von Neubeck M."/>
            <person name="Huptas C."/>
            <person name="Scherer S."/>
        </authorList>
    </citation>
    <scope>NUCLEOTIDE SEQUENCE [LARGE SCALE GENOMIC DNA]</scope>
    <source>
        <strain evidence="5 6">DSM 29164</strain>
    </source>
</reference>
<evidence type="ECO:0000256" key="2">
    <source>
        <dbReference type="ARBA" id="ARBA00023125"/>
    </source>
</evidence>
<proteinExistence type="predicted"/>
<evidence type="ECO:0000259" key="4">
    <source>
        <dbReference type="PROSITE" id="PS50043"/>
    </source>
</evidence>
<sequence length="279" mass="31271">MENDRFSSAQWFEQMARVTANIGNAGFAAALFEALGCIWPIQATTLYLYPRDGMPSALFELDGPWLPQGNVRQYLSGFYLLDPFYGACVEGAASGCYDLADVAPDHFEHSEYYQSFYRHSHLEDELNYIHQAGNGLSLAVSLAFTQKLDATTTQQFKRITPWVLAVLGKHFVGLDAQGARFESLLEQRIHSALNNFGSSLLTERECRIAQLILRGHSTRSLAERLGVSEDTIKSHRKHIYSKLDIGTQSELFSLFIDSLAEAQGVLSKDPLESYMSKNR</sequence>
<dbReference type="PROSITE" id="PS50043">
    <property type="entry name" value="HTH_LUXR_2"/>
    <property type="match status" value="1"/>
</dbReference>
<evidence type="ECO:0000313" key="6">
    <source>
        <dbReference type="Proteomes" id="UP000050852"/>
    </source>
</evidence>
<comment type="caution">
    <text evidence="5">The sequence shown here is derived from an EMBL/GenBank/DDBJ whole genome shotgun (WGS) entry which is preliminary data.</text>
</comment>
<dbReference type="EMBL" id="JYLN01000005">
    <property type="protein sequence ID" value="KRP71768.1"/>
    <property type="molecule type" value="Genomic_DNA"/>
</dbReference>
<keyword evidence="1" id="KW-0805">Transcription regulation</keyword>
<dbReference type="InterPro" id="IPR016032">
    <property type="entry name" value="Sig_transdc_resp-reg_C-effctor"/>
</dbReference>
<accession>A0A0R3AG24</accession>
<evidence type="ECO:0000313" key="5">
    <source>
        <dbReference type="EMBL" id="KRP71768.1"/>
    </source>
</evidence>
<gene>
    <name evidence="5" type="ORF">TX23_16020</name>
</gene>
<dbReference type="Gene3D" id="1.10.10.10">
    <property type="entry name" value="Winged helix-like DNA-binding domain superfamily/Winged helix DNA-binding domain"/>
    <property type="match status" value="1"/>
</dbReference>
<dbReference type="Pfam" id="PF00196">
    <property type="entry name" value="GerE"/>
    <property type="match status" value="1"/>
</dbReference>
<name>A0A0R3AG24_9PSED</name>
<dbReference type="GO" id="GO:0003677">
    <property type="term" value="F:DNA binding"/>
    <property type="evidence" value="ECO:0007669"/>
    <property type="project" value="UniProtKB-KW"/>
</dbReference>
<feature type="domain" description="HTH luxR-type" evidence="4">
    <location>
        <begin position="194"/>
        <end position="259"/>
    </location>
</feature>